<dbReference type="EMBL" id="LR743591">
    <property type="protein sequence ID" value="CAA2618642.1"/>
    <property type="molecule type" value="Genomic_DNA"/>
</dbReference>
<dbReference type="AlphaFoldDB" id="A0A7I8IKE9"/>
<dbReference type="OrthoDB" id="1435561at2759"/>
<protein>
    <submittedName>
        <fullName evidence="1">Uncharacterized protein</fullName>
    </submittedName>
</protein>
<proteinExistence type="predicted"/>
<reference evidence="1" key="1">
    <citation type="submission" date="2019-12" db="EMBL/GenBank/DDBJ databases">
        <authorList>
            <person name="Scholz U."/>
            <person name="Mascher M."/>
            <person name="Fiebig A."/>
        </authorList>
    </citation>
    <scope>NUCLEOTIDE SEQUENCE</scope>
</reference>
<evidence type="ECO:0000313" key="1">
    <source>
        <dbReference type="EMBL" id="CAA2618642.1"/>
    </source>
</evidence>
<keyword evidence="3" id="KW-1185">Reference proteome</keyword>
<accession>A0A7I8IKE9</accession>
<evidence type="ECO:0000313" key="2">
    <source>
        <dbReference type="EMBL" id="CAA7394621.1"/>
    </source>
</evidence>
<name>A0A7I8IKE9_SPIIN</name>
<sequence length="126" mass="14355">MTPHKGDLSQDLAMMRGLKGVKQPMQIGTFPILDVIEAETPVKKKDRQAKNGGVPCLQTAYIQSLRKDYENLSTEDDESVLDYFGKLLGLKSHWLMLLAKIRRKILPIVLRQEAEEEAMAKEEQEE</sequence>
<dbReference type="EMBL" id="LR746267">
    <property type="protein sequence ID" value="CAA7394621.1"/>
    <property type="molecule type" value="Genomic_DNA"/>
</dbReference>
<evidence type="ECO:0000313" key="3">
    <source>
        <dbReference type="Proteomes" id="UP000663760"/>
    </source>
</evidence>
<gene>
    <name evidence="1" type="ORF">SI7747_04004809</name>
    <name evidence="2" type="ORF">SI8410_04005282</name>
</gene>
<organism evidence="1">
    <name type="scientific">Spirodela intermedia</name>
    <name type="common">Intermediate duckweed</name>
    <dbReference type="NCBI Taxonomy" id="51605"/>
    <lineage>
        <taxon>Eukaryota</taxon>
        <taxon>Viridiplantae</taxon>
        <taxon>Streptophyta</taxon>
        <taxon>Embryophyta</taxon>
        <taxon>Tracheophyta</taxon>
        <taxon>Spermatophyta</taxon>
        <taxon>Magnoliopsida</taxon>
        <taxon>Liliopsida</taxon>
        <taxon>Araceae</taxon>
        <taxon>Lemnoideae</taxon>
        <taxon>Spirodela</taxon>
    </lineage>
</organism>
<dbReference type="Proteomes" id="UP000663760">
    <property type="component" value="Chromosome 4"/>
</dbReference>